<evidence type="ECO:0000313" key="13">
    <source>
        <dbReference type="Proteomes" id="UP000241514"/>
    </source>
</evidence>
<protein>
    <recommendedName>
        <fullName evidence="3 9">DNA repair protein RecN</fullName>
    </recommendedName>
    <alternativeName>
        <fullName evidence="8 9">Recombination protein N</fullName>
    </alternativeName>
</protein>
<dbReference type="PANTHER" id="PTHR11059">
    <property type="entry name" value="DNA REPAIR PROTEIN RECN"/>
    <property type="match status" value="1"/>
</dbReference>
<dbReference type="Gene3D" id="3.40.50.300">
    <property type="entry name" value="P-loop containing nucleotide triphosphate hydrolases"/>
    <property type="match status" value="2"/>
</dbReference>
<dbReference type="NCBIfam" id="NF008121">
    <property type="entry name" value="PRK10869.1"/>
    <property type="match status" value="1"/>
</dbReference>
<keyword evidence="10" id="KW-0175">Coiled coil</keyword>
<dbReference type="GO" id="GO:0005524">
    <property type="term" value="F:ATP binding"/>
    <property type="evidence" value="ECO:0007669"/>
    <property type="project" value="UniProtKB-KW"/>
</dbReference>
<keyword evidence="5 9" id="KW-0227">DNA damage</keyword>
<dbReference type="GO" id="GO:0009432">
    <property type="term" value="P:SOS response"/>
    <property type="evidence" value="ECO:0007669"/>
    <property type="project" value="TreeGrafter"/>
</dbReference>
<dbReference type="Pfam" id="PF02463">
    <property type="entry name" value="SMC_N"/>
    <property type="match status" value="1"/>
</dbReference>
<feature type="domain" description="RecF/RecN/SMC N-terminal" evidence="11">
    <location>
        <begin position="1"/>
        <end position="515"/>
    </location>
</feature>
<feature type="coiled-coil region" evidence="10">
    <location>
        <begin position="271"/>
        <end position="347"/>
    </location>
</feature>
<keyword evidence="6" id="KW-0067">ATP-binding</keyword>
<dbReference type="InterPro" id="IPR004604">
    <property type="entry name" value="DNA_recomb/repair_RecN"/>
</dbReference>
<organism evidence="12 13">
    <name type="scientific">Pseudidiomarina aestuarii</name>
    <dbReference type="NCBI Taxonomy" id="624146"/>
    <lineage>
        <taxon>Bacteria</taxon>
        <taxon>Pseudomonadati</taxon>
        <taxon>Pseudomonadota</taxon>
        <taxon>Gammaproteobacteria</taxon>
        <taxon>Alteromonadales</taxon>
        <taxon>Idiomarinaceae</taxon>
        <taxon>Pseudidiomarina</taxon>
    </lineage>
</organism>
<evidence type="ECO:0000256" key="4">
    <source>
        <dbReference type="ARBA" id="ARBA00022741"/>
    </source>
</evidence>
<dbReference type="NCBIfam" id="TIGR00634">
    <property type="entry name" value="recN"/>
    <property type="match status" value="1"/>
</dbReference>
<dbReference type="AlphaFoldDB" id="A0A6N4DHF2"/>
<evidence type="ECO:0000256" key="3">
    <source>
        <dbReference type="ARBA" id="ARBA00021315"/>
    </source>
</evidence>
<dbReference type="CDD" id="cd03241">
    <property type="entry name" value="ABC_RecN"/>
    <property type="match status" value="2"/>
</dbReference>
<evidence type="ECO:0000256" key="1">
    <source>
        <dbReference type="ARBA" id="ARBA00003618"/>
    </source>
</evidence>
<evidence type="ECO:0000256" key="8">
    <source>
        <dbReference type="ARBA" id="ARBA00033408"/>
    </source>
</evidence>
<comment type="caution">
    <text evidence="12">The sequence shown here is derived from an EMBL/GenBank/DDBJ whole genome shotgun (WGS) entry which is preliminary data.</text>
</comment>
<dbReference type="GO" id="GO:0006310">
    <property type="term" value="P:DNA recombination"/>
    <property type="evidence" value="ECO:0007669"/>
    <property type="project" value="InterPro"/>
</dbReference>
<evidence type="ECO:0000256" key="7">
    <source>
        <dbReference type="ARBA" id="ARBA00023204"/>
    </source>
</evidence>
<evidence type="ECO:0000256" key="2">
    <source>
        <dbReference type="ARBA" id="ARBA00009441"/>
    </source>
</evidence>
<dbReference type="Proteomes" id="UP000241514">
    <property type="component" value="Unassembled WGS sequence"/>
</dbReference>
<dbReference type="FunFam" id="3.40.50.300:FF:000356">
    <property type="entry name" value="DNA repair protein RecN"/>
    <property type="match status" value="1"/>
</dbReference>
<gene>
    <name evidence="12" type="ORF">C9928_03705</name>
</gene>
<dbReference type="EMBL" id="PYVG01000014">
    <property type="protein sequence ID" value="PTB89417.1"/>
    <property type="molecule type" value="Genomic_DNA"/>
</dbReference>
<comment type="similarity">
    <text evidence="2 9">Belongs to the RecN family.</text>
</comment>
<evidence type="ECO:0000256" key="5">
    <source>
        <dbReference type="ARBA" id="ARBA00022763"/>
    </source>
</evidence>
<accession>A0A6N4DHF2</accession>
<keyword evidence="7 9" id="KW-0234">DNA repair</keyword>
<dbReference type="GO" id="GO:0006281">
    <property type="term" value="P:DNA repair"/>
    <property type="evidence" value="ECO:0007669"/>
    <property type="project" value="UniProtKB-KW"/>
</dbReference>
<evidence type="ECO:0000256" key="10">
    <source>
        <dbReference type="SAM" id="Coils"/>
    </source>
</evidence>
<proteinExistence type="inferred from homology"/>
<dbReference type="FunFam" id="3.40.50.300:FF:000319">
    <property type="entry name" value="DNA repair protein RecN"/>
    <property type="match status" value="1"/>
</dbReference>
<dbReference type="InterPro" id="IPR027417">
    <property type="entry name" value="P-loop_NTPase"/>
</dbReference>
<dbReference type="PANTHER" id="PTHR11059:SF0">
    <property type="entry name" value="DNA REPAIR PROTEIN RECN"/>
    <property type="match status" value="1"/>
</dbReference>
<reference evidence="12 13" key="1">
    <citation type="submission" date="2018-03" db="EMBL/GenBank/DDBJ databases">
        <title>Cross-interface Injection: A General Nanoliter Liquid Handling Method Applied to Single Cells Genome Amplification Automated Nanoliter Liquid Handling Applied to Single Cell Multiple Displacement Amplification.</title>
        <authorList>
            <person name="Yun J."/>
            <person name="Xu P."/>
            <person name="Xu J."/>
            <person name="Dai X."/>
            <person name="Wang Y."/>
            <person name="Zheng X."/>
            <person name="Cao C."/>
            <person name="Yi Q."/>
            <person name="Zhu Y."/>
            <person name="Wang L."/>
            <person name="Dong Z."/>
            <person name="Huang Y."/>
            <person name="Huang L."/>
            <person name="Du W."/>
        </authorList>
    </citation>
    <scope>NUCLEOTIDE SEQUENCE [LARGE SCALE GENOMIC DNA]</scope>
    <source>
        <strain evidence="12 13">A9-4</strain>
    </source>
</reference>
<evidence type="ECO:0000313" key="12">
    <source>
        <dbReference type="EMBL" id="PTB89417.1"/>
    </source>
</evidence>
<sequence>MLSQLHIRNFAVVRQLDIDFTQGMTAITGETGAGKSIALDALGLCLGNRADTEWVRAGSDKAEVVSAFTLSTDSPASKWLAQHELEADGDDCVVRRVVTVEGRSKAWINGYPATVGQLRELAPLLVNIHGQHEHQLLTRADHQLAIVDGYAQHAALLDTVRTSYQRWYQLRKQQKTLAQQSSDVQSRHELLAYQVQELDEFALAEGEYEIIDQQFKRAANSAALVEDSSFALNALFDGEHNNAHGLIQTALSRLEAQLDVDAGLAPAVQLLREAGVQIEEAARELRHYHEQIEIDDEQLHQLEQRVTTAVKLARKHQVEPHHLAQHHAALNAELKTLEDQQVDTEQLDADVKAAASHYRQAAAKLSTSRQQAAKRLSKEIVQSMQQLNMPHAQFEIAVDADEQSPATPIGTDTVRFLVSTNPGQPIQAMAKVASGGELSRISLAIQVITASHLSTPTLMFDEVDVGVSGPTAAVVGKLLRQLGTTNQVICVTHLPQVAAKAHQQFQVEKSSDGHSTETFITALSNEQRVIELARLLGGDTITSATKANAAELLAS</sequence>
<evidence type="ECO:0000259" key="11">
    <source>
        <dbReference type="Pfam" id="PF02463"/>
    </source>
</evidence>
<comment type="function">
    <text evidence="1 9">May be involved in recombinational repair of damaged DNA.</text>
</comment>
<dbReference type="SUPFAM" id="SSF52540">
    <property type="entry name" value="P-loop containing nucleoside triphosphate hydrolases"/>
    <property type="match status" value="2"/>
</dbReference>
<dbReference type="GO" id="GO:0043590">
    <property type="term" value="C:bacterial nucleoid"/>
    <property type="evidence" value="ECO:0007669"/>
    <property type="project" value="TreeGrafter"/>
</dbReference>
<keyword evidence="4" id="KW-0547">Nucleotide-binding</keyword>
<dbReference type="PIRSF" id="PIRSF003128">
    <property type="entry name" value="RecN"/>
    <property type="match status" value="1"/>
</dbReference>
<evidence type="ECO:0000256" key="9">
    <source>
        <dbReference type="PIRNR" id="PIRNR003128"/>
    </source>
</evidence>
<evidence type="ECO:0000256" key="6">
    <source>
        <dbReference type="ARBA" id="ARBA00022840"/>
    </source>
</evidence>
<name>A0A6N4DHF2_9GAMM</name>
<dbReference type="InterPro" id="IPR003395">
    <property type="entry name" value="RecF/RecN/SMC_N"/>
</dbReference>